<organism evidence="2 3">
    <name type="scientific">Holothuria leucospilota</name>
    <name type="common">Black long sea cucumber</name>
    <name type="synonym">Mertensiothuria leucospilota</name>
    <dbReference type="NCBI Taxonomy" id="206669"/>
    <lineage>
        <taxon>Eukaryota</taxon>
        <taxon>Metazoa</taxon>
        <taxon>Echinodermata</taxon>
        <taxon>Eleutherozoa</taxon>
        <taxon>Echinozoa</taxon>
        <taxon>Holothuroidea</taxon>
        <taxon>Aspidochirotacea</taxon>
        <taxon>Aspidochirotida</taxon>
        <taxon>Holothuriidae</taxon>
        <taxon>Holothuria</taxon>
    </lineage>
</organism>
<protein>
    <submittedName>
        <fullName evidence="2">Uncharacterized protein</fullName>
    </submittedName>
</protein>
<gene>
    <name evidence="2" type="ORF">HOLleu_14544</name>
</gene>
<comment type="caution">
    <text evidence="2">The sequence shown here is derived from an EMBL/GenBank/DDBJ whole genome shotgun (WGS) entry which is preliminary data.</text>
</comment>
<evidence type="ECO:0000313" key="3">
    <source>
        <dbReference type="Proteomes" id="UP001152320"/>
    </source>
</evidence>
<evidence type="ECO:0000256" key="1">
    <source>
        <dbReference type="SAM" id="MobiDB-lite"/>
    </source>
</evidence>
<accession>A0A9Q1C930</accession>
<evidence type="ECO:0000313" key="2">
    <source>
        <dbReference type="EMBL" id="KAJ8040294.1"/>
    </source>
</evidence>
<proteinExistence type="predicted"/>
<reference evidence="2" key="1">
    <citation type="submission" date="2021-10" db="EMBL/GenBank/DDBJ databases">
        <title>Tropical sea cucumber genome reveals ecological adaptation and Cuvierian tubules defense mechanism.</title>
        <authorList>
            <person name="Chen T."/>
        </authorList>
    </citation>
    <scope>NUCLEOTIDE SEQUENCE</scope>
    <source>
        <strain evidence="2">Nanhai2018</strain>
        <tissue evidence="2">Muscle</tissue>
    </source>
</reference>
<name>A0A9Q1C930_HOLLE</name>
<dbReference type="AlphaFoldDB" id="A0A9Q1C930"/>
<sequence>MAGDPGGYIPLELQSKTVSSSHYQDLKHTRQGSLLTSPQYEVSIVPEPQKPEATLVYQTRIIKGVNSGACEDVGAGSEKRQLPDVPQSHPSGDEDEEDNSYEVPDRLEEYTGVYINIKNKSKLVHPGRPIKVAEFQNFMTRNKEDVISDIVQQFMVC</sequence>
<feature type="region of interest" description="Disordered" evidence="1">
    <location>
        <begin position="69"/>
        <end position="103"/>
    </location>
</feature>
<keyword evidence="3" id="KW-1185">Reference proteome</keyword>
<dbReference type="Proteomes" id="UP001152320">
    <property type="component" value="Chromosome 6"/>
</dbReference>
<dbReference type="EMBL" id="JAIZAY010000006">
    <property type="protein sequence ID" value="KAJ8040294.1"/>
    <property type="molecule type" value="Genomic_DNA"/>
</dbReference>